<dbReference type="KEGG" id="cpeg:CPELA_10095"/>
<evidence type="ECO:0000313" key="1">
    <source>
        <dbReference type="EMBL" id="QAU53270.1"/>
    </source>
</evidence>
<reference evidence="1 2" key="1">
    <citation type="submission" date="2019-01" db="EMBL/GenBank/DDBJ databases">
        <authorList>
            <person name="Ruckert C."/>
            <person name="Busche T."/>
            <person name="Kalinowski J."/>
        </authorList>
    </citation>
    <scope>NUCLEOTIDE SEQUENCE [LARGE SCALE GENOMIC DNA]</scope>
    <source>
        <strain evidence="1 2">136/3</strain>
    </source>
</reference>
<sequence>MTVSPASLSAALAVLGNPEQAVPAETVWAQTSVFYPHWWRKRWPQHLALPEFLKRPEAQLSVSRKRLFELADGIETEADALSFYVAVCAWGAGTYAQQVARSMKPLVQPDAPAKLLEGFKVAATSTATESYAAFHDAGPAKIKGLGPAFFSKLMYFAAGQPSPLATRHPLILDKRVAQALGWKKTADWSTSEYSAYLDLIEALHQQWRPDLPTDVIEYTLFQGPAAALPPSI</sequence>
<gene>
    <name evidence="1" type="ORF">CPELA_10095</name>
</gene>
<name>A0A410WBF0_9CORY</name>
<evidence type="ECO:0000313" key="2">
    <source>
        <dbReference type="Proteomes" id="UP000288929"/>
    </source>
</evidence>
<dbReference type="AlphaFoldDB" id="A0A410WBF0"/>
<protein>
    <submittedName>
        <fullName evidence="1">Uncharacterized protein</fullName>
    </submittedName>
</protein>
<keyword evidence="2" id="KW-1185">Reference proteome</keyword>
<dbReference type="InterPro" id="IPR048868">
    <property type="entry name" value="OGG-like_put"/>
</dbReference>
<dbReference type="Pfam" id="PF21790">
    <property type="entry name" value="OGG"/>
    <property type="match status" value="1"/>
</dbReference>
<organism evidence="1 2">
    <name type="scientific">Corynebacterium pelargi</name>
    <dbReference type="NCBI Taxonomy" id="1471400"/>
    <lineage>
        <taxon>Bacteria</taxon>
        <taxon>Bacillati</taxon>
        <taxon>Actinomycetota</taxon>
        <taxon>Actinomycetes</taxon>
        <taxon>Mycobacteriales</taxon>
        <taxon>Corynebacteriaceae</taxon>
        <taxon>Corynebacterium</taxon>
    </lineage>
</organism>
<dbReference type="RefSeq" id="WP_128890587.1">
    <property type="nucleotide sequence ID" value="NZ_BMCX01000002.1"/>
</dbReference>
<proteinExistence type="predicted"/>
<dbReference type="Proteomes" id="UP000288929">
    <property type="component" value="Chromosome"/>
</dbReference>
<accession>A0A410WBF0</accession>
<dbReference type="EMBL" id="CP035299">
    <property type="protein sequence ID" value="QAU53270.1"/>
    <property type="molecule type" value="Genomic_DNA"/>
</dbReference>
<dbReference type="OrthoDB" id="4077754at2"/>